<reference evidence="1 2" key="1">
    <citation type="journal article" date="2017" name="Nat. Commun.">
        <title>'ARMAN' archaea depend on association with euryarchaeal host in culture and in situ.</title>
        <authorList>
            <person name="Golyshina O."/>
            <person name="Toshchakov S."/>
            <person name="Makarova K."/>
            <person name="Gavrilov S."/>
            <person name="Korzhenkov A."/>
            <person name="La Cono V."/>
            <person name="Arcadi E."/>
            <person name="Nechitaylo T."/>
            <person name="Ferrer M."/>
            <person name="Kublanov I."/>
            <person name="Wolf Y."/>
            <person name="Yakimov M."/>
            <person name="Golyshin P."/>
            <person name="Slesarev A."/>
            <person name="Kozyavkin S."/>
        </authorList>
    </citation>
    <scope>NUCLEOTIDE SEQUENCE [LARGE SCALE GENOMIC DNA]</scope>
    <source>
        <strain evidence="1 2">Mia14</strain>
    </source>
</reference>
<keyword evidence="2" id="KW-1185">Reference proteome</keyword>
<dbReference type="KEGG" id="marh:Mia14_0892"/>
<dbReference type="Proteomes" id="UP000197679">
    <property type="component" value="Chromosome"/>
</dbReference>
<name>A0A218NNY5_9ARCH</name>
<gene>
    <name evidence="1" type="ORF">Mia14_0892</name>
</gene>
<evidence type="ECO:0000313" key="1">
    <source>
        <dbReference type="EMBL" id="ASI14171.1"/>
    </source>
</evidence>
<dbReference type="EMBL" id="CP019964">
    <property type="protein sequence ID" value="ASI14171.1"/>
    <property type="molecule type" value="Genomic_DNA"/>
</dbReference>
<evidence type="ECO:0000313" key="2">
    <source>
        <dbReference type="Proteomes" id="UP000197679"/>
    </source>
</evidence>
<proteinExistence type="predicted"/>
<protein>
    <submittedName>
        <fullName evidence="1">Uncharacterized protein</fullName>
    </submittedName>
</protein>
<dbReference type="AlphaFoldDB" id="A0A218NNY5"/>
<organism evidence="1 2">
    <name type="scientific">Candidatus Mancarchaeum acidiphilum</name>
    <dbReference type="NCBI Taxonomy" id="1920749"/>
    <lineage>
        <taxon>Archaea</taxon>
        <taxon>Candidatus Micrarchaeota</taxon>
        <taxon>Candidatus Mancarchaeum</taxon>
    </lineage>
</organism>
<sequence>MAKPITNSTPAFTSPLKMTNRIMNTINAPPIDVSIVELVTAIWVAHNI</sequence>
<accession>A0A218NNY5</accession>